<name>A0A328YV99_9BURK</name>
<evidence type="ECO:0000313" key="2">
    <source>
        <dbReference type="Proteomes" id="UP000248856"/>
    </source>
</evidence>
<keyword evidence="2" id="KW-1185">Reference proteome</keyword>
<organism evidence="1 2">
    <name type="scientific">Paracidovorax anthurii</name>
    <dbReference type="NCBI Taxonomy" id="78229"/>
    <lineage>
        <taxon>Bacteria</taxon>
        <taxon>Pseudomonadati</taxon>
        <taxon>Pseudomonadota</taxon>
        <taxon>Betaproteobacteria</taxon>
        <taxon>Burkholderiales</taxon>
        <taxon>Comamonadaceae</taxon>
        <taxon>Paracidovorax</taxon>
    </lineage>
</organism>
<accession>A0A328YV99</accession>
<dbReference type="AlphaFoldDB" id="A0A328YV99"/>
<reference evidence="1 2" key="1">
    <citation type="submission" date="2018-06" db="EMBL/GenBank/DDBJ databases">
        <title>Genomic Encyclopedia of Archaeal and Bacterial Type Strains, Phase II (KMG-II): from individual species to whole genera.</title>
        <authorList>
            <person name="Goeker M."/>
        </authorList>
    </citation>
    <scope>NUCLEOTIDE SEQUENCE [LARGE SCALE GENOMIC DNA]</scope>
    <source>
        <strain evidence="1 2">CFPB 3232</strain>
    </source>
</reference>
<evidence type="ECO:0000313" key="1">
    <source>
        <dbReference type="EMBL" id="RAR77700.1"/>
    </source>
</evidence>
<gene>
    <name evidence="1" type="ORF">AX018_103538</name>
</gene>
<comment type="caution">
    <text evidence="1">The sequence shown here is derived from an EMBL/GenBank/DDBJ whole genome shotgun (WGS) entry which is preliminary data.</text>
</comment>
<evidence type="ECO:0008006" key="3">
    <source>
        <dbReference type="Google" id="ProtNLM"/>
    </source>
</evidence>
<dbReference type="EMBL" id="QLTA01000035">
    <property type="protein sequence ID" value="RAR77700.1"/>
    <property type="molecule type" value="Genomic_DNA"/>
</dbReference>
<protein>
    <recommendedName>
        <fullName evidence="3">TetR family transcriptional regulator</fullName>
    </recommendedName>
</protein>
<proteinExistence type="predicted"/>
<sequence length="43" mass="4916">MFRNQVRARIDRQMQPTPAERQLLDTMATVFALHGSNALSITE</sequence>
<dbReference type="Proteomes" id="UP000248856">
    <property type="component" value="Unassembled WGS sequence"/>
</dbReference>